<reference evidence="5 6" key="1">
    <citation type="submission" date="2024-02" db="EMBL/GenBank/DDBJ databases">
        <title>Chromosome-scale genome assembly of the rough periwinkle Littorina saxatilis.</title>
        <authorList>
            <person name="De Jode A."/>
            <person name="Faria R."/>
            <person name="Formenti G."/>
            <person name="Sims Y."/>
            <person name="Smith T.P."/>
            <person name="Tracey A."/>
            <person name="Wood J.M.D."/>
            <person name="Zagrodzka Z.B."/>
            <person name="Johannesson K."/>
            <person name="Butlin R.K."/>
            <person name="Leder E.H."/>
        </authorList>
    </citation>
    <scope>NUCLEOTIDE SEQUENCE [LARGE SCALE GENOMIC DNA]</scope>
    <source>
        <strain evidence="5">Snail1</strain>
        <tissue evidence="5">Muscle</tissue>
    </source>
</reference>
<feature type="compositionally biased region" description="Low complexity" evidence="3">
    <location>
        <begin position="203"/>
        <end position="235"/>
    </location>
</feature>
<evidence type="ECO:0000256" key="3">
    <source>
        <dbReference type="SAM" id="MobiDB-lite"/>
    </source>
</evidence>
<dbReference type="PANTHER" id="PTHR14491">
    <property type="entry name" value="SOSONDOWAH, ISOFORM G"/>
    <property type="match status" value="1"/>
</dbReference>
<comment type="caution">
    <text evidence="5">The sequence shown here is derived from an EMBL/GenBank/DDBJ whole genome shotgun (WGS) entry which is preliminary data.</text>
</comment>
<accession>A0AAN9GN20</accession>
<feature type="domain" description="SOWAHA-C winged helix-turn-helix" evidence="4">
    <location>
        <begin position="4"/>
        <end position="85"/>
    </location>
</feature>
<feature type="compositionally biased region" description="Low complexity" evidence="3">
    <location>
        <begin position="76"/>
        <end position="89"/>
    </location>
</feature>
<evidence type="ECO:0000256" key="2">
    <source>
        <dbReference type="ARBA" id="ARBA00023043"/>
    </source>
</evidence>
<feature type="compositionally biased region" description="Basic and acidic residues" evidence="3">
    <location>
        <begin position="169"/>
        <end position="179"/>
    </location>
</feature>
<dbReference type="Pfam" id="PF25877">
    <property type="entry name" value="WHD_SOWAH"/>
    <property type="match status" value="1"/>
</dbReference>
<keyword evidence="6" id="KW-1185">Reference proteome</keyword>
<sequence length="334" mass="36377">MAAEFNVEAVKACILERGGRIRNHELVTYFKNFLNHPNDKGINREKFKDFVNELATIKVEEGEKILVLKKKHRPESAYSSSSNRSSTVSIDQPSTVSIDQPSPPKAPYQPPRDVSYTSQPDVSRYPSSQPMEQGPIPADAIRARSEPPAGGDVGPREGDRVDGAMMSRIHSDDNLDVRLKSSTRPGDVGPGGQKMHMASSTPSLASAGSQGSLSSATEAVSGSGEEEGGNVSVLSIKEKIQQLNKISSESDVRLHAPRIKKMKDRDDDDESHTSGGTSYVTLTPEEKEWMLVSATAEYQEMYKLLSKNGRLAKVKDIANGLHFTGQPSLANQKL</sequence>
<proteinExistence type="predicted"/>
<feature type="region of interest" description="Disordered" evidence="3">
    <location>
        <begin position="70"/>
        <end position="281"/>
    </location>
</feature>
<dbReference type="PANTHER" id="PTHR14491:SF7">
    <property type="entry name" value="SOSONDOWAH, ISOFORM G"/>
    <property type="match status" value="1"/>
</dbReference>
<evidence type="ECO:0000259" key="4">
    <source>
        <dbReference type="Pfam" id="PF25877"/>
    </source>
</evidence>
<dbReference type="EMBL" id="JBAMIC010000001">
    <property type="protein sequence ID" value="KAK7114349.1"/>
    <property type="molecule type" value="Genomic_DNA"/>
</dbReference>
<feature type="compositionally biased region" description="Polar residues" evidence="3">
    <location>
        <begin position="115"/>
        <end position="131"/>
    </location>
</feature>
<evidence type="ECO:0000256" key="1">
    <source>
        <dbReference type="ARBA" id="ARBA00022737"/>
    </source>
</evidence>
<evidence type="ECO:0000313" key="6">
    <source>
        <dbReference type="Proteomes" id="UP001374579"/>
    </source>
</evidence>
<name>A0AAN9GN20_9CAEN</name>
<feature type="compositionally biased region" description="Pro residues" evidence="3">
    <location>
        <begin position="101"/>
        <end position="110"/>
    </location>
</feature>
<dbReference type="Proteomes" id="UP001374579">
    <property type="component" value="Unassembled WGS sequence"/>
</dbReference>
<keyword evidence="2" id="KW-0040">ANK repeat</keyword>
<gene>
    <name evidence="5" type="ORF">V1264_000424</name>
</gene>
<keyword evidence="1" id="KW-0677">Repeat</keyword>
<organism evidence="5 6">
    <name type="scientific">Littorina saxatilis</name>
    <dbReference type="NCBI Taxonomy" id="31220"/>
    <lineage>
        <taxon>Eukaryota</taxon>
        <taxon>Metazoa</taxon>
        <taxon>Spiralia</taxon>
        <taxon>Lophotrochozoa</taxon>
        <taxon>Mollusca</taxon>
        <taxon>Gastropoda</taxon>
        <taxon>Caenogastropoda</taxon>
        <taxon>Littorinimorpha</taxon>
        <taxon>Littorinoidea</taxon>
        <taxon>Littorinidae</taxon>
        <taxon>Littorina</taxon>
    </lineage>
</organism>
<feature type="compositionally biased region" description="Polar residues" evidence="3">
    <location>
        <begin position="90"/>
        <end position="100"/>
    </location>
</feature>
<protein>
    <recommendedName>
        <fullName evidence="4">SOWAHA-C winged helix-turn-helix domain-containing protein</fullName>
    </recommendedName>
</protein>
<dbReference type="InterPro" id="IPR058889">
    <property type="entry name" value="WHD_SOWAHA-C"/>
</dbReference>
<dbReference type="AlphaFoldDB" id="A0AAN9GN20"/>
<evidence type="ECO:0000313" key="5">
    <source>
        <dbReference type="EMBL" id="KAK7114349.1"/>
    </source>
</evidence>